<comment type="caution">
    <text evidence="2">The sequence shown here is derived from an EMBL/GenBank/DDBJ whole genome shotgun (WGS) entry which is preliminary data.</text>
</comment>
<dbReference type="InterPro" id="IPR036583">
    <property type="entry name" value="23S_rRNA_IVS_sf"/>
</dbReference>
<evidence type="ECO:0000313" key="3">
    <source>
        <dbReference type="Proteomes" id="UP000019812"/>
    </source>
</evidence>
<dbReference type="Gene3D" id="1.20.1440.60">
    <property type="entry name" value="23S rRNA-intervening sequence"/>
    <property type="match status" value="1"/>
</dbReference>
<organism evidence="2 3">
    <name type="scientific">Candidatus Accumulibacter vicinus</name>
    <dbReference type="NCBI Taxonomy" id="2954382"/>
    <lineage>
        <taxon>Bacteria</taxon>
        <taxon>Pseudomonadati</taxon>
        <taxon>Pseudomonadota</taxon>
        <taxon>Betaproteobacteria</taxon>
        <taxon>Candidatus Accumulibacter</taxon>
    </lineage>
</organism>
<feature type="domain" description="bAvd-like" evidence="1">
    <location>
        <begin position="29"/>
        <end position="124"/>
    </location>
</feature>
<accession>A0A084Y2U7</accession>
<reference evidence="2 3" key="1">
    <citation type="submission" date="2014-07" db="EMBL/GenBank/DDBJ databases">
        <title>Expanding our view of genomic diversity in Candidatus Accumulibacter clades.</title>
        <authorList>
            <person name="Skennerton C.T."/>
            <person name="Barr J.J."/>
            <person name="Slater F.R."/>
            <person name="Bond P.L."/>
            <person name="Tyson G.W."/>
        </authorList>
    </citation>
    <scope>NUCLEOTIDE SEQUENCE [LARGE SCALE GENOMIC DNA]</scope>
    <source>
        <strain evidence="3">SK-01</strain>
    </source>
</reference>
<dbReference type="Pfam" id="PF22296">
    <property type="entry name" value="bAvd"/>
    <property type="match status" value="1"/>
</dbReference>
<evidence type="ECO:0000313" key="2">
    <source>
        <dbReference type="EMBL" id="KFB69041.1"/>
    </source>
</evidence>
<dbReference type="InterPro" id="IPR055360">
    <property type="entry name" value="bAvd"/>
</dbReference>
<dbReference type="Proteomes" id="UP000019812">
    <property type="component" value="Unassembled WGS sequence"/>
</dbReference>
<proteinExistence type="predicted"/>
<name>A0A084Y2U7_9PROT</name>
<evidence type="ECO:0000259" key="1">
    <source>
        <dbReference type="Pfam" id="PF22296"/>
    </source>
</evidence>
<dbReference type="AlphaFoldDB" id="A0A084Y2U7"/>
<protein>
    <recommendedName>
        <fullName evidence="1">bAvd-like domain-containing protein</fullName>
    </recommendedName>
</protein>
<dbReference type="CDD" id="cd16376">
    <property type="entry name" value="Avd_like"/>
    <property type="match status" value="1"/>
</dbReference>
<dbReference type="STRING" id="1457154.CAPSK01_001232"/>
<dbReference type="RefSeq" id="WP_273703155.1">
    <property type="nucleotide sequence ID" value="NZ_JDSS02000018.1"/>
</dbReference>
<dbReference type="NCBIfam" id="NF033474">
    <property type="entry name" value="DivGenRetAVD"/>
    <property type="match status" value="1"/>
</dbReference>
<gene>
    <name evidence="2" type="ORF">CAPSK01_001232</name>
</gene>
<dbReference type="EMBL" id="JDSS02000018">
    <property type="protein sequence ID" value="KFB69041.1"/>
    <property type="molecule type" value="Genomic_DNA"/>
</dbReference>
<dbReference type="SUPFAM" id="SSF158446">
    <property type="entry name" value="IVS-encoded protein-like"/>
    <property type="match status" value="1"/>
</dbReference>
<sequence length="131" mass="14955">MIASSPSDEPRRPGDAARRSGPALEAMFRFIVWLIPTLDKLPRSQKFLLGDRIQATALDVFERLIEATYSKARERPLSDANLGLEKLRFLFRVCAELHYLDLRRYEHAARMLDEIGRMVGGWIKANRAAQG</sequence>